<dbReference type="InterPro" id="IPR015943">
    <property type="entry name" value="WD40/YVTN_repeat-like_dom_sf"/>
</dbReference>
<keyword evidence="1 3" id="KW-0853">WD repeat</keyword>
<dbReference type="EMBL" id="JAAAIN010001646">
    <property type="protein sequence ID" value="KAG0301301.1"/>
    <property type="molecule type" value="Genomic_DNA"/>
</dbReference>
<keyword evidence="5" id="KW-1185">Reference proteome</keyword>
<dbReference type="AlphaFoldDB" id="A0A9P6QW38"/>
<keyword evidence="2" id="KW-0677">Repeat</keyword>
<organism evidence="4 5">
    <name type="scientific">Linnemannia gamsii</name>
    <dbReference type="NCBI Taxonomy" id="64522"/>
    <lineage>
        <taxon>Eukaryota</taxon>
        <taxon>Fungi</taxon>
        <taxon>Fungi incertae sedis</taxon>
        <taxon>Mucoromycota</taxon>
        <taxon>Mortierellomycotina</taxon>
        <taxon>Mortierellomycetes</taxon>
        <taxon>Mortierellales</taxon>
        <taxon>Mortierellaceae</taxon>
        <taxon>Linnemannia</taxon>
    </lineage>
</organism>
<dbReference type="InterPro" id="IPR001680">
    <property type="entry name" value="WD40_rpt"/>
</dbReference>
<dbReference type="PROSITE" id="PS50082">
    <property type="entry name" value="WD_REPEATS_2"/>
    <property type="match status" value="3"/>
</dbReference>
<feature type="repeat" description="WD" evidence="3">
    <location>
        <begin position="800"/>
        <end position="825"/>
    </location>
</feature>
<protein>
    <recommendedName>
        <fullName evidence="6">WD40 repeat-like protein</fullName>
    </recommendedName>
</protein>
<proteinExistence type="predicted"/>
<name>A0A9P6QW38_9FUNG</name>
<dbReference type="OrthoDB" id="2396974at2759"/>
<dbReference type="Gene3D" id="2.130.10.10">
    <property type="entry name" value="YVTN repeat-like/Quinoprotein amine dehydrogenase"/>
    <property type="match status" value="1"/>
</dbReference>
<dbReference type="InterPro" id="IPR001646">
    <property type="entry name" value="5peptide_repeat"/>
</dbReference>
<dbReference type="PROSITE" id="PS50294">
    <property type="entry name" value="WD_REPEATS_REGION"/>
    <property type="match status" value="2"/>
</dbReference>
<evidence type="ECO:0000256" key="1">
    <source>
        <dbReference type="ARBA" id="ARBA00022574"/>
    </source>
</evidence>
<dbReference type="Pfam" id="PF00400">
    <property type="entry name" value="WD40"/>
    <property type="match status" value="4"/>
</dbReference>
<dbReference type="CDD" id="cd00200">
    <property type="entry name" value="WD40"/>
    <property type="match status" value="1"/>
</dbReference>
<gene>
    <name evidence="4" type="ORF">BGZ97_002836</name>
</gene>
<evidence type="ECO:0000256" key="3">
    <source>
        <dbReference type="PROSITE-ProRule" id="PRU00221"/>
    </source>
</evidence>
<comment type="caution">
    <text evidence="4">The sequence shown here is derived from an EMBL/GenBank/DDBJ whole genome shotgun (WGS) entry which is preliminary data.</text>
</comment>
<dbReference type="Gene3D" id="2.160.20.80">
    <property type="entry name" value="E3 ubiquitin-protein ligase SopA"/>
    <property type="match status" value="1"/>
</dbReference>
<evidence type="ECO:0000313" key="4">
    <source>
        <dbReference type="EMBL" id="KAG0301301.1"/>
    </source>
</evidence>
<accession>A0A9P6QW38</accession>
<feature type="non-terminal residue" evidence="4">
    <location>
        <position position="829"/>
    </location>
</feature>
<dbReference type="InterPro" id="IPR036322">
    <property type="entry name" value="WD40_repeat_dom_sf"/>
</dbReference>
<dbReference type="PANTHER" id="PTHR22847">
    <property type="entry name" value="WD40 REPEAT PROTEIN"/>
    <property type="match status" value="1"/>
</dbReference>
<feature type="repeat" description="WD" evidence="3">
    <location>
        <begin position="722"/>
        <end position="763"/>
    </location>
</feature>
<feature type="repeat" description="WD" evidence="3">
    <location>
        <begin position="773"/>
        <end position="799"/>
    </location>
</feature>
<dbReference type="SUPFAM" id="SSF141571">
    <property type="entry name" value="Pentapeptide repeat-like"/>
    <property type="match status" value="1"/>
</dbReference>
<evidence type="ECO:0000256" key="2">
    <source>
        <dbReference type="ARBA" id="ARBA00022737"/>
    </source>
</evidence>
<dbReference type="SUPFAM" id="SSF50978">
    <property type="entry name" value="WD40 repeat-like"/>
    <property type="match status" value="1"/>
</dbReference>
<dbReference type="Pfam" id="PF00805">
    <property type="entry name" value="Pentapeptide"/>
    <property type="match status" value="1"/>
</dbReference>
<dbReference type="PANTHER" id="PTHR22847:SF637">
    <property type="entry name" value="WD REPEAT DOMAIN 5B"/>
    <property type="match status" value="1"/>
</dbReference>
<evidence type="ECO:0000313" key="5">
    <source>
        <dbReference type="Proteomes" id="UP000823405"/>
    </source>
</evidence>
<dbReference type="Proteomes" id="UP000823405">
    <property type="component" value="Unassembled WGS sequence"/>
</dbReference>
<evidence type="ECO:0008006" key="6">
    <source>
        <dbReference type="Google" id="ProtNLM"/>
    </source>
</evidence>
<reference evidence="4" key="1">
    <citation type="journal article" date="2020" name="Fungal Divers.">
        <title>Resolving the Mortierellaceae phylogeny through synthesis of multi-gene phylogenetics and phylogenomics.</title>
        <authorList>
            <person name="Vandepol N."/>
            <person name="Liber J."/>
            <person name="Desiro A."/>
            <person name="Na H."/>
            <person name="Kennedy M."/>
            <person name="Barry K."/>
            <person name="Grigoriev I.V."/>
            <person name="Miller A.N."/>
            <person name="O'Donnell K."/>
            <person name="Stajich J.E."/>
            <person name="Bonito G."/>
        </authorList>
    </citation>
    <scope>NUCLEOTIDE SEQUENCE</scope>
    <source>
        <strain evidence="4">NVP60</strain>
    </source>
</reference>
<dbReference type="SMART" id="SM00320">
    <property type="entry name" value="WD40"/>
    <property type="match status" value="4"/>
</dbReference>
<sequence>IAIDPQWEATIREHSVDFLAELYRNDIIQNANNEIDQWILSILRQVVALPEAPVSGHVQLLLQGLEKEGDIDKQALYRVIMDGPANLYPLRMHSPTPSSSHLLVRVQAIPDVEYDIHRLRSQRLKERENALYIAPQAKPTLQSSDDTLFSLKEKTLDFLAGSGQVIQEEASRRSTWSWEHILWKDYKRGGAIPLHINLPPIENPQQIMITKQLQQLNFSDVQLQELKQHRQFIIICDGYDESQLKKNIYTTNLINQPGQWTAKMVISCRSQYLGFDYRTRFQPTCDRYQPPITELFREAVIAPFSRSQIEQYVEQLVQKTPSQATDTAQPNWTVKVYMDKLNRIPKMIELVTNPFLLTLALKALPNVVRSAQDLSNICLTRVGLYDSFIVQWLEMSKQRLEGNTLSTEAQNILEALLNEGFVQQGVDFQKDLATAIFQHQGGAPVVEYLQIRESRTWKASFFGPDAQVTLLRESSPLSRFGNQYRFLHRSILEYFYSRVMFDPFEASHLSTHNGSGATESVEAFVDHPLNQRSIQFLAERAEWYPLFKSRLFAAVEESKVDARVCRAAANAISILVRAGVRFNGVDLREIRIPGADIQGGQFDSADMEGADLSNVNMSKAWLRQANLRRTLMGGVQFEELLYLTVGARVVNCVFSFDGELLAVSTLDSRICVYNATTWAKIADYTGEYAIAISPTTRELAKKGHGYNVELGDILIGETRLVLKGHSDEVEHIVYSLDGSLIATASGDTNVRIWSTESGNSLHVLGGHTGDIYDGHQIASCGHDATIRLWDPRNGDLFAVLSGHNASVTSLSYSPNGDHIASASVDELGD</sequence>
<dbReference type="GO" id="GO:1990234">
    <property type="term" value="C:transferase complex"/>
    <property type="evidence" value="ECO:0007669"/>
    <property type="project" value="UniProtKB-ARBA"/>
</dbReference>